<evidence type="ECO:0000313" key="9">
    <source>
        <dbReference type="Proteomes" id="UP000678393"/>
    </source>
</evidence>
<dbReference type="InterPro" id="IPR009071">
    <property type="entry name" value="HMG_box_dom"/>
</dbReference>
<dbReference type="OrthoDB" id="6247875at2759"/>
<feature type="DNA-binding region" description="HMG box" evidence="5">
    <location>
        <begin position="300"/>
        <end position="368"/>
    </location>
</feature>
<keyword evidence="3" id="KW-0804">Transcription</keyword>
<dbReference type="FunFam" id="1.10.30.10:FF:000003">
    <property type="entry name" value="Putative transcription factor SOX-6"/>
    <property type="match status" value="1"/>
</dbReference>
<name>A0A8S4A1V4_9EUPU</name>
<evidence type="ECO:0000256" key="4">
    <source>
        <dbReference type="ARBA" id="ARBA00023242"/>
    </source>
</evidence>
<dbReference type="PROSITE" id="PS50118">
    <property type="entry name" value="HMG_BOX_2"/>
    <property type="match status" value="1"/>
</dbReference>
<protein>
    <recommendedName>
        <fullName evidence="7">HMG box domain-containing protein</fullName>
    </recommendedName>
</protein>
<feature type="domain" description="HMG box" evidence="7">
    <location>
        <begin position="300"/>
        <end position="368"/>
    </location>
</feature>
<evidence type="ECO:0000256" key="6">
    <source>
        <dbReference type="SAM" id="MobiDB-lite"/>
    </source>
</evidence>
<dbReference type="Proteomes" id="UP000678393">
    <property type="component" value="Unassembled WGS sequence"/>
</dbReference>
<evidence type="ECO:0000259" key="7">
    <source>
        <dbReference type="PROSITE" id="PS50118"/>
    </source>
</evidence>
<dbReference type="GO" id="GO:0045165">
    <property type="term" value="P:cell fate commitment"/>
    <property type="evidence" value="ECO:0007669"/>
    <property type="project" value="TreeGrafter"/>
</dbReference>
<feature type="compositionally biased region" description="Polar residues" evidence="6">
    <location>
        <begin position="497"/>
        <end position="515"/>
    </location>
</feature>
<keyword evidence="4 5" id="KW-0539">Nucleus</keyword>
<reference evidence="8" key="1">
    <citation type="submission" date="2021-04" db="EMBL/GenBank/DDBJ databases">
        <authorList>
            <consortium name="Molecular Ecology Group"/>
        </authorList>
    </citation>
    <scope>NUCLEOTIDE SEQUENCE</scope>
</reference>
<dbReference type="InterPro" id="IPR036910">
    <property type="entry name" value="HMG_box_dom_sf"/>
</dbReference>
<dbReference type="CDD" id="cd22042">
    <property type="entry name" value="HMG-box_EGL13-like"/>
    <property type="match status" value="1"/>
</dbReference>
<dbReference type="Gene3D" id="1.10.30.10">
    <property type="entry name" value="High mobility group box domain"/>
    <property type="match status" value="1"/>
</dbReference>
<comment type="caution">
    <text evidence="8">The sequence shown here is derived from an EMBL/GenBank/DDBJ whole genome shotgun (WGS) entry which is preliminary data.</text>
</comment>
<evidence type="ECO:0000256" key="1">
    <source>
        <dbReference type="ARBA" id="ARBA00023015"/>
    </source>
</evidence>
<evidence type="ECO:0000313" key="8">
    <source>
        <dbReference type="EMBL" id="CAG5133026.1"/>
    </source>
</evidence>
<keyword evidence="1" id="KW-0805">Transcription regulation</keyword>
<accession>A0A8S4A1V4</accession>
<feature type="region of interest" description="Disordered" evidence="6">
    <location>
        <begin position="494"/>
        <end position="550"/>
    </location>
</feature>
<dbReference type="GO" id="GO:0000981">
    <property type="term" value="F:DNA-binding transcription factor activity, RNA polymerase II-specific"/>
    <property type="evidence" value="ECO:0007669"/>
    <property type="project" value="TreeGrafter"/>
</dbReference>
<feature type="non-terminal residue" evidence="8">
    <location>
        <position position="717"/>
    </location>
</feature>
<dbReference type="AlphaFoldDB" id="A0A8S4A1V4"/>
<evidence type="ECO:0000256" key="3">
    <source>
        <dbReference type="ARBA" id="ARBA00023163"/>
    </source>
</evidence>
<feature type="region of interest" description="Disordered" evidence="6">
    <location>
        <begin position="366"/>
        <end position="397"/>
    </location>
</feature>
<keyword evidence="9" id="KW-1185">Reference proteome</keyword>
<dbReference type="PANTHER" id="PTHR45789">
    <property type="entry name" value="FI18025P1"/>
    <property type="match status" value="1"/>
</dbReference>
<dbReference type="EMBL" id="CAJHNH020005846">
    <property type="protein sequence ID" value="CAG5133026.1"/>
    <property type="molecule type" value="Genomic_DNA"/>
</dbReference>
<feature type="region of interest" description="Disordered" evidence="6">
    <location>
        <begin position="580"/>
        <end position="659"/>
    </location>
</feature>
<sequence>NRTQTDMRQTIPNIVCGSSPPTRCSMLSGSACGLASDSGMYPKDLNTHYALSTPPDEDGPLNLSKPRPEQCKPDVQSWKSSLDRASWEDNHRSSKCVPGTPPPAHANYARRSVLSSVSPEAATSTSAHRARPSPSPPHQHSPLHNLSPSPLQGSGSSHVADVSMLIAMRQNPFALQAQYMANPFMSLPSAFNLGGLAALTSAHPAISGASAVSETEKENYIQKLLARQMAACVSGPVFPGLSHHFPMYNTAPPTSITPLSQMSGGKDCPSSTPAAASEENQGNYVQQLQRTNQDPGRPHIKRPMNAFMVWAREERRKILKSCPDMHNSNISKILGAKWKGMSNADKQPYYEEQSRLSKLHMEKHPDYRYRPRPRKNGRVKKMFSDTKGPPSLAGSDLGPTVAKALPMSLDHQPLVIGALYPNLHLPSSLPHQRPRPKRTCIVDGKKLRISEYKALMKNRRHDIRQLWYGDSSNNYPADGDQEEDNAYHMSYDPNLIQEDTSSPSHSPKDNTSMFSQFHPRDRSVSPGNMFDDDANNNNNNNAEDNINSNSKTNCGSNSELNFIKDNKFPACFPLNHFLQQKSQHGQQQQQQQQQQRHPFALASSPSSKSEAMTFPKLTSAADKRATPQDLSSLHYPAQPILSMRDSDDRIHHRRDSDDKHISLRDSDDKIHISVRDLDDKNRNIRDSNDKLDIDSHVIKLESVFPHMKRMPQVQGAS</sequence>
<feature type="compositionally biased region" description="Basic and acidic residues" evidence="6">
    <location>
        <begin position="81"/>
        <end position="92"/>
    </location>
</feature>
<evidence type="ECO:0000256" key="5">
    <source>
        <dbReference type="PROSITE-ProRule" id="PRU00267"/>
    </source>
</evidence>
<dbReference type="Pfam" id="PF00505">
    <property type="entry name" value="HMG_box"/>
    <property type="match status" value="1"/>
</dbReference>
<dbReference type="InterPro" id="IPR051356">
    <property type="entry name" value="SOX/SOX-like_TF"/>
</dbReference>
<dbReference type="SMART" id="SM00398">
    <property type="entry name" value="HMG"/>
    <property type="match status" value="1"/>
</dbReference>
<organism evidence="8 9">
    <name type="scientific">Candidula unifasciata</name>
    <dbReference type="NCBI Taxonomy" id="100452"/>
    <lineage>
        <taxon>Eukaryota</taxon>
        <taxon>Metazoa</taxon>
        <taxon>Spiralia</taxon>
        <taxon>Lophotrochozoa</taxon>
        <taxon>Mollusca</taxon>
        <taxon>Gastropoda</taxon>
        <taxon>Heterobranchia</taxon>
        <taxon>Euthyneura</taxon>
        <taxon>Panpulmonata</taxon>
        <taxon>Eupulmonata</taxon>
        <taxon>Stylommatophora</taxon>
        <taxon>Helicina</taxon>
        <taxon>Helicoidea</taxon>
        <taxon>Geomitridae</taxon>
        <taxon>Candidula</taxon>
    </lineage>
</organism>
<gene>
    <name evidence="8" type="ORF">CUNI_LOCUS18584</name>
</gene>
<dbReference type="SUPFAM" id="SSF47095">
    <property type="entry name" value="HMG-box"/>
    <property type="match status" value="1"/>
</dbReference>
<feature type="compositionally biased region" description="Low complexity" evidence="6">
    <location>
        <begin position="580"/>
        <end position="595"/>
    </location>
</feature>
<feature type="compositionally biased region" description="Polar residues" evidence="6">
    <location>
        <begin position="113"/>
        <end position="127"/>
    </location>
</feature>
<feature type="compositionally biased region" description="Low complexity" evidence="6">
    <location>
        <begin position="140"/>
        <end position="157"/>
    </location>
</feature>
<evidence type="ECO:0000256" key="2">
    <source>
        <dbReference type="ARBA" id="ARBA00023125"/>
    </source>
</evidence>
<feature type="compositionally biased region" description="Low complexity" evidence="6">
    <location>
        <begin position="535"/>
        <end position="550"/>
    </location>
</feature>
<dbReference type="GO" id="GO:0005634">
    <property type="term" value="C:nucleus"/>
    <property type="evidence" value="ECO:0007669"/>
    <property type="project" value="UniProtKB-UniRule"/>
</dbReference>
<proteinExistence type="predicted"/>
<feature type="compositionally biased region" description="Basic and acidic residues" evidence="6">
    <location>
        <begin position="644"/>
        <end position="659"/>
    </location>
</feature>
<keyword evidence="2 5" id="KW-0238">DNA-binding</keyword>
<dbReference type="GO" id="GO:0000978">
    <property type="term" value="F:RNA polymerase II cis-regulatory region sequence-specific DNA binding"/>
    <property type="evidence" value="ECO:0007669"/>
    <property type="project" value="TreeGrafter"/>
</dbReference>
<feature type="region of interest" description="Disordered" evidence="6">
    <location>
        <begin position="260"/>
        <end position="284"/>
    </location>
</feature>
<feature type="compositionally biased region" description="Basic residues" evidence="6">
    <location>
        <begin position="370"/>
        <end position="381"/>
    </location>
</feature>
<dbReference type="PANTHER" id="PTHR45789:SF2">
    <property type="entry name" value="FI18025P1"/>
    <property type="match status" value="1"/>
</dbReference>
<feature type="region of interest" description="Disordered" evidence="6">
    <location>
        <begin position="46"/>
        <end position="157"/>
    </location>
</feature>